<dbReference type="InterPro" id="IPR006016">
    <property type="entry name" value="UspA"/>
</dbReference>
<dbReference type="Gene3D" id="3.40.50.620">
    <property type="entry name" value="HUPs"/>
    <property type="match status" value="1"/>
</dbReference>
<evidence type="ECO:0000259" key="2">
    <source>
        <dbReference type="Pfam" id="PF00582"/>
    </source>
</evidence>
<dbReference type="InterPro" id="IPR014729">
    <property type="entry name" value="Rossmann-like_a/b/a_fold"/>
</dbReference>
<dbReference type="SUPFAM" id="SSF52402">
    <property type="entry name" value="Adenine nucleotide alpha hydrolases-like"/>
    <property type="match status" value="1"/>
</dbReference>
<dbReference type="PANTHER" id="PTHR46268">
    <property type="entry name" value="STRESS RESPONSE PROTEIN NHAX"/>
    <property type="match status" value="1"/>
</dbReference>
<reference evidence="3" key="1">
    <citation type="journal article" date="2015" name="Nature">
        <title>Complex archaea that bridge the gap between prokaryotes and eukaryotes.</title>
        <authorList>
            <person name="Spang A."/>
            <person name="Saw J.H."/>
            <person name="Jorgensen S.L."/>
            <person name="Zaremba-Niedzwiedzka K."/>
            <person name="Martijn J."/>
            <person name="Lind A.E."/>
            <person name="van Eijk R."/>
            <person name="Schleper C."/>
            <person name="Guy L."/>
            <person name="Ettema T.J."/>
        </authorList>
    </citation>
    <scope>NUCLEOTIDE SEQUENCE</scope>
</reference>
<dbReference type="AlphaFoldDB" id="A0A0F9VSY9"/>
<feature type="domain" description="UspA" evidence="2">
    <location>
        <begin position="1"/>
        <end position="146"/>
    </location>
</feature>
<protein>
    <recommendedName>
        <fullName evidence="2">UspA domain-containing protein</fullName>
    </recommendedName>
</protein>
<organism evidence="3">
    <name type="scientific">marine sediment metagenome</name>
    <dbReference type="NCBI Taxonomy" id="412755"/>
    <lineage>
        <taxon>unclassified sequences</taxon>
        <taxon>metagenomes</taxon>
        <taxon>ecological metagenomes</taxon>
    </lineage>
</organism>
<accession>A0A0F9VSY9</accession>
<dbReference type="EMBL" id="LAZR01000013">
    <property type="protein sequence ID" value="KKO07190.1"/>
    <property type="molecule type" value="Genomic_DNA"/>
</dbReference>
<proteinExistence type="inferred from homology"/>
<dbReference type="PANTHER" id="PTHR46268:SF6">
    <property type="entry name" value="UNIVERSAL STRESS PROTEIN UP12"/>
    <property type="match status" value="1"/>
</dbReference>
<gene>
    <name evidence="3" type="ORF">LCGC14_0057580</name>
</gene>
<comment type="similarity">
    <text evidence="1">Belongs to the universal stress protein A family.</text>
</comment>
<sequence>MYKKLLVPIDGSRTSLLALAQASSLAKLTGASIELLHIVNALEYSNGFESPRAYIEKVRPYFLKVGNTLLDRSRGQLEAQGVIVTTVLLEADGKRVSELIADHATTSLADLIILGTHGRRGVQRLLLGSDAEQVARIAPVPVMLVRDTLGHAISRTGEQEVIKNNAFHTPTDE</sequence>
<comment type="caution">
    <text evidence="3">The sequence shown here is derived from an EMBL/GenBank/DDBJ whole genome shotgun (WGS) entry which is preliminary data.</text>
</comment>
<name>A0A0F9VSY9_9ZZZZ</name>
<evidence type="ECO:0000313" key="3">
    <source>
        <dbReference type="EMBL" id="KKO07190.1"/>
    </source>
</evidence>
<dbReference type="Pfam" id="PF00582">
    <property type="entry name" value="Usp"/>
    <property type="match status" value="1"/>
</dbReference>
<evidence type="ECO:0000256" key="1">
    <source>
        <dbReference type="ARBA" id="ARBA00008791"/>
    </source>
</evidence>
<dbReference type="InterPro" id="IPR006015">
    <property type="entry name" value="Universal_stress_UspA"/>
</dbReference>
<dbReference type="CDD" id="cd00293">
    <property type="entry name" value="USP-like"/>
    <property type="match status" value="1"/>
</dbReference>
<dbReference type="PRINTS" id="PR01438">
    <property type="entry name" value="UNVRSLSTRESS"/>
</dbReference>